<dbReference type="PANTHER" id="PTHR24421:SF10">
    <property type="entry name" value="NITRATE_NITRITE SENSOR PROTEIN NARQ"/>
    <property type="match status" value="1"/>
</dbReference>
<evidence type="ECO:0000313" key="7">
    <source>
        <dbReference type="EMBL" id="BDW84678.1"/>
    </source>
</evidence>
<dbReference type="GO" id="GO:0000160">
    <property type="term" value="P:phosphorelay signal transduction system"/>
    <property type="evidence" value="ECO:0007669"/>
    <property type="project" value="UniProtKB-KW"/>
</dbReference>
<feature type="domain" description="PAC" evidence="6">
    <location>
        <begin position="344"/>
        <end position="398"/>
    </location>
</feature>
<name>A0AA48H848_9RHOB</name>
<dbReference type="Gene3D" id="3.30.450.20">
    <property type="entry name" value="PAS domain"/>
    <property type="match status" value="2"/>
</dbReference>
<dbReference type="NCBIfam" id="TIGR00229">
    <property type="entry name" value="sensory_box"/>
    <property type="match status" value="1"/>
</dbReference>
<dbReference type="InterPro" id="IPR003594">
    <property type="entry name" value="HATPase_dom"/>
</dbReference>
<keyword evidence="4" id="KW-0418">Kinase</keyword>
<keyword evidence="5" id="KW-0902">Two-component regulatory system</keyword>
<evidence type="ECO:0000259" key="6">
    <source>
        <dbReference type="PROSITE" id="PS50113"/>
    </source>
</evidence>
<dbReference type="AlphaFoldDB" id="A0AA48H848"/>
<comment type="catalytic activity">
    <reaction evidence="1">
        <text>ATP + protein L-histidine = ADP + protein N-phospho-L-histidine.</text>
        <dbReference type="EC" id="2.7.13.3"/>
    </reaction>
</comment>
<keyword evidence="8" id="KW-1185">Reference proteome</keyword>
<evidence type="ECO:0000256" key="1">
    <source>
        <dbReference type="ARBA" id="ARBA00000085"/>
    </source>
</evidence>
<evidence type="ECO:0000256" key="2">
    <source>
        <dbReference type="ARBA" id="ARBA00012438"/>
    </source>
</evidence>
<sequence length="604" mass="67518">MTLPGEKSPQVSTAGFSLDRNANGVFRIRSASKALYQILDVDPGAPTGLWDTLCQRIHPEDRADFDAAFHDPDITQDMSWQGRLLVSGEIRIVTIDVQPVVSSTADTTWIGTLTKLPEAGDLNRAFAAVLEAAQAVMVRYDILRQENQWDPSGRVLTFDEDIPKLTMDRAKWEMLLHPEDREDVLHIMGEMERGTRQSAMLLYRRLNADGTWRWRRVLAGIGERDATGKPLSLMGFSYDVTTVMEELERVTAEAAALRDALDESKVILAQTAYELTENIPIGTYTMVLEPGDELAQFRFMSRRFLEIMGLDAETARADPLSAFECVHPDDYDDWVQKNAHAFVHRKPFREETRLLVDGQVRWIVAESIPRQVADGTWIWEGVIQDITDQKISEQALRRANQTLLEAASEKARIAEREALLKDIHDGFGNTLAIGKMRLRGGDVPATEAVEVIEDCLADLRILINSLDAEGESLWSVLGSLLERIAARARHLSLDLTWDLDASRRIYLRPRQMLQAARIMQEAVANAIRHSGAQAIHVAVTGGEQDGTGQIAIRDNGQGFDPKGHYRGRGLENMRQRAKAEGWKLLFQAGTDDKGTQVTLDLGTG</sequence>
<accession>A0AA48H848</accession>
<evidence type="ECO:0000256" key="5">
    <source>
        <dbReference type="ARBA" id="ARBA00023012"/>
    </source>
</evidence>
<dbReference type="InterPro" id="IPR050482">
    <property type="entry name" value="Sensor_HK_TwoCompSys"/>
</dbReference>
<dbReference type="InterPro" id="IPR013655">
    <property type="entry name" value="PAS_fold_3"/>
</dbReference>
<dbReference type="InterPro" id="IPR000700">
    <property type="entry name" value="PAS-assoc_C"/>
</dbReference>
<dbReference type="Proteomes" id="UP001337723">
    <property type="component" value="Chromosome"/>
</dbReference>
<evidence type="ECO:0000256" key="4">
    <source>
        <dbReference type="ARBA" id="ARBA00022777"/>
    </source>
</evidence>
<evidence type="ECO:0000313" key="8">
    <source>
        <dbReference type="Proteomes" id="UP001337723"/>
    </source>
</evidence>
<evidence type="ECO:0000256" key="3">
    <source>
        <dbReference type="ARBA" id="ARBA00022679"/>
    </source>
</evidence>
<dbReference type="Pfam" id="PF02518">
    <property type="entry name" value="HATPase_c"/>
    <property type="match status" value="1"/>
</dbReference>
<dbReference type="PANTHER" id="PTHR24421">
    <property type="entry name" value="NITRATE/NITRITE SENSOR PROTEIN NARX-RELATED"/>
    <property type="match status" value="1"/>
</dbReference>
<protein>
    <recommendedName>
        <fullName evidence="2">histidine kinase</fullName>
        <ecNumber evidence="2">2.7.13.3</ecNumber>
    </recommendedName>
</protein>
<reference evidence="7 8" key="1">
    <citation type="submission" date="2023-01" db="EMBL/GenBank/DDBJ databases">
        <title>Complete genome sequence of Roseicyclus marinus strain Dej080120_10.</title>
        <authorList>
            <person name="Ueki S."/>
            <person name="Maruyama F."/>
        </authorList>
    </citation>
    <scope>NUCLEOTIDE SEQUENCE [LARGE SCALE GENOMIC DNA]</scope>
    <source>
        <strain evidence="7 8">Dej080120_10</strain>
    </source>
</reference>
<dbReference type="InterPro" id="IPR035965">
    <property type="entry name" value="PAS-like_dom_sf"/>
</dbReference>
<keyword evidence="3" id="KW-0808">Transferase</keyword>
<dbReference type="SUPFAM" id="SSF55785">
    <property type="entry name" value="PYP-like sensor domain (PAS domain)"/>
    <property type="match status" value="2"/>
</dbReference>
<dbReference type="InterPro" id="IPR036890">
    <property type="entry name" value="HATPase_C_sf"/>
</dbReference>
<dbReference type="EC" id="2.7.13.3" evidence="2"/>
<dbReference type="Gene3D" id="3.30.565.10">
    <property type="entry name" value="Histidine kinase-like ATPase, C-terminal domain"/>
    <property type="match status" value="1"/>
</dbReference>
<dbReference type="InterPro" id="IPR000014">
    <property type="entry name" value="PAS"/>
</dbReference>
<dbReference type="RefSeq" id="WP_338274734.1">
    <property type="nucleotide sequence ID" value="NZ_AP027266.1"/>
</dbReference>
<organism evidence="7 8">
    <name type="scientific">Roseicyclus marinus</name>
    <dbReference type="NCBI Taxonomy" id="2161673"/>
    <lineage>
        <taxon>Bacteria</taxon>
        <taxon>Pseudomonadati</taxon>
        <taxon>Pseudomonadota</taxon>
        <taxon>Alphaproteobacteria</taxon>
        <taxon>Rhodobacterales</taxon>
        <taxon>Roseobacteraceae</taxon>
        <taxon>Roseicyclus</taxon>
    </lineage>
</organism>
<proteinExistence type="predicted"/>
<dbReference type="CDD" id="cd16917">
    <property type="entry name" value="HATPase_UhpB-NarQ-NarX-like"/>
    <property type="match status" value="1"/>
</dbReference>
<gene>
    <name evidence="7" type="ORF">MACH21_08550</name>
</gene>
<dbReference type="SUPFAM" id="SSF55874">
    <property type="entry name" value="ATPase domain of HSP90 chaperone/DNA topoisomerase II/histidine kinase"/>
    <property type="match status" value="1"/>
</dbReference>
<dbReference type="KEGG" id="rmai:MACH21_08550"/>
<dbReference type="PROSITE" id="PS50113">
    <property type="entry name" value="PAC"/>
    <property type="match status" value="1"/>
</dbReference>
<dbReference type="EMBL" id="AP027266">
    <property type="protein sequence ID" value="BDW84678.1"/>
    <property type="molecule type" value="Genomic_DNA"/>
</dbReference>
<dbReference type="Pfam" id="PF08447">
    <property type="entry name" value="PAS_3"/>
    <property type="match status" value="2"/>
</dbReference>
<dbReference type="GO" id="GO:0004673">
    <property type="term" value="F:protein histidine kinase activity"/>
    <property type="evidence" value="ECO:0007669"/>
    <property type="project" value="UniProtKB-EC"/>
</dbReference>